<name>A0AAD8BYT9_BIOPF</name>
<evidence type="ECO:0000256" key="1">
    <source>
        <dbReference type="SAM" id="SignalP"/>
    </source>
</evidence>
<reference evidence="2" key="2">
    <citation type="submission" date="2023-04" db="EMBL/GenBank/DDBJ databases">
        <authorList>
            <person name="Bu L."/>
            <person name="Lu L."/>
            <person name="Laidemitt M.R."/>
            <person name="Zhang S.M."/>
            <person name="Mutuku M."/>
            <person name="Mkoji G."/>
            <person name="Steinauer M."/>
            <person name="Loker E.S."/>
        </authorList>
    </citation>
    <scope>NUCLEOTIDE SEQUENCE</scope>
    <source>
        <strain evidence="2">KasaAsao</strain>
        <tissue evidence="2">Whole Snail</tissue>
    </source>
</reference>
<dbReference type="Proteomes" id="UP001233172">
    <property type="component" value="Unassembled WGS sequence"/>
</dbReference>
<evidence type="ECO:0008006" key="4">
    <source>
        <dbReference type="Google" id="ProtNLM"/>
    </source>
</evidence>
<keyword evidence="3" id="KW-1185">Reference proteome</keyword>
<gene>
    <name evidence="2" type="ORF">Bpfe_007792</name>
</gene>
<keyword evidence="1" id="KW-0732">Signal</keyword>
<feature type="chain" id="PRO_5041907180" description="Apple domain-containing protein" evidence="1">
    <location>
        <begin position="36"/>
        <end position="134"/>
    </location>
</feature>
<protein>
    <recommendedName>
        <fullName evidence="4">Apple domain-containing protein</fullName>
    </recommendedName>
</protein>
<comment type="caution">
    <text evidence="2">The sequence shown here is derived from an EMBL/GenBank/DDBJ whole genome shotgun (WGS) entry which is preliminary data.</text>
</comment>
<dbReference type="AlphaFoldDB" id="A0AAD8BYT9"/>
<accession>A0AAD8BYT9</accession>
<sequence>MTQDHYFVKRMATSTKSFTLLLALSLLIGQENVMAENIGGVTLSSDCFKQAFICLSTQEASQALLYYNAKQYCLALTYNAGSFNSKTCLLDQSTGNTCTEDEYNSIKSQFCGACCLIAGKATLLVTFIVYFFSK</sequence>
<evidence type="ECO:0000313" key="2">
    <source>
        <dbReference type="EMBL" id="KAK0062587.1"/>
    </source>
</evidence>
<reference evidence="2" key="1">
    <citation type="journal article" date="2023" name="PLoS Negl. Trop. Dis.">
        <title>A genome sequence for Biomphalaria pfeifferi, the major vector snail for the human-infecting parasite Schistosoma mansoni.</title>
        <authorList>
            <person name="Bu L."/>
            <person name="Lu L."/>
            <person name="Laidemitt M.R."/>
            <person name="Zhang S.M."/>
            <person name="Mutuku M."/>
            <person name="Mkoji G."/>
            <person name="Steinauer M."/>
            <person name="Loker E.S."/>
        </authorList>
    </citation>
    <scope>NUCLEOTIDE SEQUENCE</scope>
    <source>
        <strain evidence="2">KasaAsao</strain>
    </source>
</reference>
<evidence type="ECO:0000313" key="3">
    <source>
        <dbReference type="Proteomes" id="UP001233172"/>
    </source>
</evidence>
<dbReference type="EMBL" id="JASAOG010000024">
    <property type="protein sequence ID" value="KAK0062587.1"/>
    <property type="molecule type" value="Genomic_DNA"/>
</dbReference>
<feature type="signal peptide" evidence="1">
    <location>
        <begin position="1"/>
        <end position="35"/>
    </location>
</feature>
<proteinExistence type="predicted"/>
<organism evidence="2 3">
    <name type="scientific">Biomphalaria pfeifferi</name>
    <name type="common">Bloodfluke planorb</name>
    <name type="synonym">Freshwater snail</name>
    <dbReference type="NCBI Taxonomy" id="112525"/>
    <lineage>
        <taxon>Eukaryota</taxon>
        <taxon>Metazoa</taxon>
        <taxon>Spiralia</taxon>
        <taxon>Lophotrochozoa</taxon>
        <taxon>Mollusca</taxon>
        <taxon>Gastropoda</taxon>
        <taxon>Heterobranchia</taxon>
        <taxon>Euthyneura</taxon>
        <taxon>Panpulmonata</taxon>
        <taxon>Hygrophila</taxon>
        <taxon>Lymnaeoidea</taxon>
        <taxon>Planorbidae</taxon>
        <taxon>Biomphalaria</taxon>
    </lineage>
</organism>